<dbReference type="GO" id="GO:0140664">
    <property type="term" value="F:ATP-dependent DNA damage sensor activity"/>
    <property type="evidence" value="ECO:0007669"/>
    <property type="project" value="InterPro"/>
</dbReference>
<dbReference type="GO" id="GO:0005524">
    <property type="term" value="F:ATP binding"/>
    <property type="evidence" value="ECO:0007669"/>
    <property type="project" value="InterPro"/>
</dbReference>
<dbReference type="PANTHER" id="PTHR10073">
    <property type="entry name" value="DNA MISMATCH REPAIR PROTEIN MLH, PMS, MUTL"/>
    <property type="match status" value="1"/>
</dbReference>
<dbReference type="InterPro" id="IPR038973">
    <property type="entry name" value="MutL/Mlh/Pms-like"/>
</dbReference>
<dbReference type="Gene3D" id="3.30.1540.20">
    <property type="entry name" value="MutL, C-terminal domain, dimerisation subdomain"/>
    <property type="match status" value="1"/>
</dbReference>
<dbReference type="GO" id="GO:0006298">
    <property type="term" value="P:mismatch repair"/>
    <property type="evidence" value="ECO:0007669"/>
    <property type="project" value="InterPro"/>
</dbReference>
<dbReference type="Gene3D" id="3.30.565.10">
    <property type="entry name" value="Histidine kinase-like ATPase, C-terminal domain"/>
    <property type="match status" value="1"/>
</dbReference>
<dbReference type="InterPro" id="IPR036890">
    <property type="entry name" value="HATPase_C_sf"/>
</dbReference>
<evidence type="ECO:0000256" key="1">
    <source>
        <dbReference type="ARBA" id="ARBA00006082"/>
    </source>
</evidence>
<evidence type="ECO:0000256" key="2">
    <source>
        <dbReference type="SAM" id="MobiDB-lite"/>
    </source>
</evidence>
<evidence type="ECO:0000313" key="5">
    <source>
        <dbReference type="Proteomes" id="UP000650833"/>
    </source>
</evidence>
<dbReference type="EMBL" id="JAEPRC010000022">
    <property type="protein sequence ID" value="KAG2214667.1"/>
    <property type="molecule type" value="Genomic_DNA"/>
</dbReference>
<dbReference type="Proteomes" id="UP000650833">
    <property type="component" value="Unassembled WGS sequence"/>
</dbReference>
<accession>A0A8H7RP87</accession>
<dbReference type="InterPro" id="IPR037198">
    <property type="entry name" value="MutL_C_sf"/>
</dbReference>
<protein>
    <recommendedName>
        <fullName evidence="3">MutL C-terminal dimerisation domain-containing protein</fullName>
    </recommendedName>
</protein>
<reference evidence="4" key="1">
    <citation type="submission" date="2020-12" db="EMBL/GenBank/DDBJ databases">
        <title>Metabolic potential, ecology and presence of endohyphal bacteria is reflected in genomic diversity of Mucoromycotina.</title>
        <authorList>
            <person name="Muszewska A."/>
            <person name="Okrasinska A."/>
            <person name="Steczkiewicz K."/>
            <person name="Drgas O."/>
            <person name="Orlowska M."/>
            <person name="Perlinska-Lenart U."/>
            <person name="Aleksandrzak-Piekarczyk T."/>
            <person name="Szatraj K."/>
            <person name="Zielenkiewicz U."/>
            <person name="Pilsyk S."/>
            <person name="Malc E."/>
            <person name="Mieczkowski P."/>
            <person name="Kruszewska J.S."/>
            <person name="Biernat P."/>
            <person name="Pawlowska J."/>
        </authorList>
    </citation>
    <scope>NUCLEOTIDE SEQUENCE</scope>
    <source>
        <strain evidence="4">CBS 226.32</strain>
    </source>
</reference>
<proteinExistence type="inferred from homology"/>
<dbReference type="InterPro" id="IPR042120">
    <property type="entry name" value="MutL_C_dimsub"/>
</dbReference>
<keyword evidence="5" id="KW-1185">Reference proteome</keyword>
<comment type="similarity">
    <text evidence="1">Belongs to the DNA mismatch repair MutL/HexB family.</text>
</comment>
<name>A0A8H7RP87_9FUNG</name>
<dbReference type="OrthoDB" id="429932at2759"/>
<dbReference type="PANTHER" id="PTHR10073:SF47">
    <property type="entry name" value="DNA MISMATCH REPAIR PROTEIN MLH3"/>
    <property type="match status" value="1"/>
</dbReference>
<dbReference type="InterPro" id="IPR014790">
    <property type="entry name" value="MutL_C"/>
</dbReference>
<gene>
    <name evidence="4" type="ORF">INT46_005684</name>
</gene>
<dbReference type="SUPFAM" id="SSF55874">
    <property type="entry name" value="ATPase domain of HSP90 chaperone/DNA topoisomerase II/histidine kinase"/>
    <property type="match status" value="1"/>
</dbReference>
<dbReference type="GO" id="GO:0016887">
    <property type="term" value="F:ATP hydrolysis activity"/>
    <property type="evidence" value="ECO:0007669"/>
    <property type="project" value="InterPro"/>
</dbReference>
<dbReference type="AlphaFoldDB" id="A0A8H7RP87"/>
<evidence type="ECO:0000313" key="4">
    <source>
        <dbReference type="EMBL" id="KAG2214667.1"/>
    </source>
</evidence>
<feature type="domain" description="MutL C-terminal dimerisation" evidence="3">
    <location>
        <begin position="344"/>
        <end position="533"/>
    </location>
</feature>
<feature type="compositionally biased region" description="Pro residues" evidence="2">
    <location>
        <begin position="266"/>
        <end position="276"/>
    </location>
</feature>
<sequence length="587" mass="66869">MSSDSIQLLDTSVIHQLRSSLVITSITQCIKELIQNGIYKNEHCNKATNIDIFLDIEKFSLQVNDDGSGIQNLGRIGQRHVTSKCHTLSDIKQLKTFGYRGEALAAIVNESLTQIISKYRLSNNTFEGFWRHIRSFPQCTRNKDFDDQEAFSNANFAREQSQCRRPFLYQKLPKQDLNNFILPANNELYKCVSDLFSASQFSEKDKITASGQAGKAHSASSTLSAQSHISDNIAEEKQQSNYLTWWDPNRQTMFYIDPSTGTSFLSPPPPPPPPPSILSSQGSLSSSLQRNVIDRSHLKRSRQSSEVKSVLDLQSKNNKSWLPRSPYLENSYKLSKQDLKNATLLNQVDKKFIALQLRDPKILVMIDQHAADERIKLEEMISTGIQSTTLLEPSIVIELDSFTEFETLKNDDRILKCLKMWGIQIIFPSVLQNNVNSSFSNNAVTLSQSRFFDTSQKSPHFQKCKIYITHIPQLITDRCISDHSILKNIIREHMYWIIEQTDEFAITNTCPRGILEILKSRACRSAIMFNDELNRGECSTIVKKLSVCNFPFQCAHGRPSAIPIQLNTSSSIPHTTQRSTNWDRFKR</sequence>
<organism evidence="4 5">
    <name type="scientific">Mucor plumbeus</name>
    <dbReference type="NCBI Taxonomy" id="97098"/>
    <lineage>
        <taxon>Eukaryota</taxon>
        <taxon>Fungi</taxon>
        <taxon>Fungi incertae sedis</taxon>
        <taxon>Mucoromycota</taxon>
        <taxon>Mucoromycotina</taxon>
        <taxon>Mucoromycetes</taxon>
        <taxon>Mucorales</taxon>
        <taxon>Mucorineae</taxon>
        <taxon>Mucoraceae</taxon>
        <taxon>Mucor</taxon>
    </lineage>
</organism>
<comment type="caution">
    <text evidence="4">The sequence shown here is derived from an EMBL/GenBank/DDBJ whole genome shotgun (WGS) entry which is preliminary data.</text>
</comment>
<dbReference type="SUPFAM" id="SSF118116">
    <property type="entry name" value="DNA mismatch repair protein MutL"/>
    <property type="match status" value="1"/>
</dbReference>
<feature type="region of interest" description="Disordered" evidence="2">
    <location>
        <begin position="257"/>
        <end position="283"/>
    </location>
</feature>
<dbReference type="SMART" id="SM00853">
    <property type="entry name" value="MutL_C"/>
    <property type="match status" value="1"/>
</dbReference>
<evidence type="ECO:0000259" key="3">
    <source>
        <dbReference type="SMART" id="SM00853"/>
    </source>
</evidence>
<dbReference type="GO" id="GO:0032300">
    <property type="term" value="C:mismatch repair complex"/>
    <property type="evidence" value="ECO:0007669"/>
    <property type="project" value="InterPro"/>
</dbReference>